<dbReference type="SMART" id="SM00557">
    <property type="entry name" value="IG_FLMN"/>
    <property type="match status" value="1"/>
</dbReference>
<evidence type="ECO:0000313" key="7">
    <source>
        <dbReference type="Proteomes" id="UP001345219"/>
    </source>
</evidence>
<reference evidence="6 7" key="1">
    <citation type="journal article" date="2023" name="Hortic Res">
        <title>Pangenome of water caltrop reveals structural variations and asymmetric subgenome divergence after allopolyploidization.</title>
        <authorList>
            <person name="Zhang X."/>
            <person name="Chen Y."/>
            <person name="Wang L."/>
            <person name="Yuan Y."/>
            <person name="Fang M."/>
            <person name="Shi L."/>
            <person name="Lu R."/>
            <person name="Comes H.P."/>
            <person name="Ma Y."/>
            <person name="Chen Y."/>
            <person name="Huang G."/>
            <person name="Zhou Y."/>
            <person name="Zheng Z."/>
            <person name="Qiu Y."/>
        </authorList>
    </citation>
    <scope>NUCLEOTIDE SEQUENCE [LARGE SCALE GENOMIC DNA]</scope>
    <source>
        <tissue evidence="6">Roots</tissue>
    </source>
</reference>
<dbReference type="InterPro" id="IPR056434">
    <property type="entry name" value="Ig_GEX2_N"/>
</dbReference>
<keyword evidence="3" id="KW-1133">Transmembrane helix</keyword>
<dbReference type="PANTHER" id="PTHR38537">
    <property type="entry name" value="JITTERBUG, ISOFORM N"/>
    <property type="match status" value="1"/>
</dbReference>
<feature type="repeat" description="Filamin" evidence="2">
    <location>
        <begin position="542"/>
        <end position="601"/>
    </location>
</feature>
<feature type="repeat" description="Filamin" evidence="2">
    <location>
        <begin position="354"/>
        <end position="498"/>
    </location>
</feature>
<dbReference type="EMBL" id="JAXIOK010000012">
    <property type="protein sequence ID" value="KAK4757307.1"/>
    <property type="molecule type" value="Genomic_DNA"/>
</dbReference>
<dbReference type="AlphaFoldDB" id="A0AAN7Q091"/>
<dbReference type="PROSITE" id="PS50194">
    <property type="entry name" value="FILAMIN_REPEAT"/>
    <property type="match status" value="2"/>
</dbReference>
<evidence type="ECO:0000256" key="1">
    <source>
        <dbReference type="ARBA" id="ARBA00022737"/>
    </source>
</evidence>
<name>A0AAN7Q091_9MYRT</name>
<evidence type="ECO:0000256" key="2">
    <source>
        <dbReference type="PROSITE-ProRule" id="PRU00087"/>
    </source>
</evidence>
<evidence type="ECO:0000259" key="5">
    <source>
        <dbReference type="Pfam" id="PF23616"/>
    </source>
</evidence>
<organism evidence="6 7">
    <name type="scientific">Trapa incisa</name>
    <dbReference type="NCBI Taxonomy" id="236973"/>
    <lineage>
        <taxon>Eukaryota</taxon>
        <taxon>Viridiplantae</taxon>
        <taxon>Streptophyta</taxon>
        <taxon>Embryophyta</taxon>
        <taxon>Tracheophyta</taxon>
        <taxon>Spermatophyta</taxon>
        <taxon>Magnoliopsida</taxon>
        <taxon>eudicotyledons</taxon>
        <taxon>Gunneridae</taxon>
        <taxon>Pentapetalae</taxon>
        <taxon>rosids</taxon>
        <taxon>malvids</taxon>
        <taxon>Myrtales</taxon>
        <taxon>Lythraceae</taxon>
        <taxon>Trapa</taxon>
    </lineage>
</organism>
<sequence length="1144" mass="127217">MALYTLLLLLESFLTFSTIISPSLSQPSESVPAFAFSWPHNNGTFRAGDFAAIQIKVLGNLENASDFKPIITVNGRAGNSCYVSGVELEYPREDPSNWKIIFIPIRVGLFNVIITEDRFKVLDSSLHFQVSPGDIYPSVSSVSWRGLMNEFDAGTKATLEILPKDAFGNNVSSTTEPLDSYNFTVSTLFPNGSVTISPNVTYMGLNEFGYIIIELVTSSSGNFLLQVLGRGANLNQSPLPFHVHPGPLDVPNCIAEWKFQTNSWQIFSKVEMYIQQVDHYGNLVPGLFEFDADVVEKETNLSIPIPDIYFEEVFPGIQLFSFSAVEYGNFILNIFDQKEKKTISNMPYDLTVFVGYCDGSKSMVNGSGLNSSTAGEVAEFSVYLMDTFDYPSLVEVKRIRVQIVREIDAYQVQSSIYPLLLTNGTKAKNIDLTSGSPNEKVFEAAPSPSLGSHSSWSSDAHASAFSVIYTPEKSGAYEISVYCGNIILNGGHPFRKEVVAGDVNMSFSSILKFDSKVPKQVKNEVVVKLVDSFYNPVIWQQSRLKLEITSKNNSGFLSLESVNNSDGSYSAHYMAMEVGSYELCVTYDGNLLGSCPFVVNVYSSEYFPKTVDDTVSVLEDESVAFDALANDFFAASDNTSSIFNFSQPRHGSLLQYGRLLRYTPFHEFYGNDSIMYTISDVNENQATGYVDINVFKIPPQFVSFPIQLEATEDRISPKIGGYSGLRITYSDLMENISVALSAESGSVSLSPMMMELGQSALSIDLKDGERDGLVLEGRVEVVNSALKSFRYLGNENFSGGDTIRVSSRNRNGRNDLEIPMFVESVNDPPFICVPEFIFLKRGFGDKILIYSGERDEFGFFVGDPDLTYFPGGDPYFMVTFSMEVSDGFLQAILPAQLVNTTELKLKNIYQWQPLQTYVSISKHFKVQAVGIRFLGTINECNEVIQNLYYHGGDGGAVLTLKLNDLGNYGSFPDCAEKQSRPLYTEAAVNLIRRSPMSPLFKHCELHIYLSCSYDAALGSAIIIELALVLLLGVILLFFTCKCAFLLVNERRKRGGGRRPMSQTSRTSTIHNSKEIAVKYSYQLGEDNLPKQLLPKPVFAQGKLPEIRQRRRSCNEALLHVDQPQERTMSIFSPFEINNTDDLNP</sequence>
<gene>
    <name evidence="6" type="ORF">SAY87_018608</name>
</gene>
<keyword evidence="7" id="KW-1185">Reference proteome</keyword>
<dbReference type="InterPro" id="IPR013783">
    <property type="entry name" value="Ig-like_fold"/>
</dbReference>
<dbReference type="InterPro" id="IPR044801">
    <property type="entry name" value="Filamin"/>
</dbReference>
<dbReference type="Pfam" id="PF17963">
    <property type="entry name" value="Big_9"/>
    <property type="match status" value="1"/>
</dbReference>
<feature type="domain" description="GEX2 N-terminal Ig-like" evidence="5">
    <location>
        <begin position="32"/>
        <end position="130"/>
    </location>
</feature>
<evidence type="ECO:0000256" key="4">
    <source>
        <dbReference type="SAM" id="SignalP"/>
    </source>
</evidence>
<evidence type="ECO:0000313" key="6">
    <source>
        <dbReference type="EMBL" id="KAK4757307.1"/>
    </source>
</evidence>
<dbReference type="PANTHER" id="PTHR38537:SF8">
    <property type="entry name" value="FILAMIN-A"/>
    <property type="match status" value="1"/>
</dbReference>
<dbReference type="InterPro" id="IPR017868">
    <property type="entry name" value="Filamin/ABP280_repeat-like"/>
</dbReference>
<keyword evidence="1" id="KW-0677">Repeat</keyword>
<feature type="signal peptide" evidence="4">
    <location>
        <begin position="1"/>
        <end position="25"/>
    </location>
</feature>
<dbReference type="InterPro" id="IPR014756">
    <property type="entry name" value="Ig_E-set"/>
</dbReference>
<keyword evidence="4" id="KW-0732">Signal</keyword>
<dbReference type="Pfam" id="PF23616">
    <property type="entry name" value="Ig_GEX2_N"/>
    <property type="match status" value="2"/>
</dbReference>
<dbReference type="GO" id="GO:0030036">
    <property type="term" value="P:actin cytoskeleton organization"/>
    <property type="evidence" value="ECO:0007669"/>
    <property type="project" value="InterPro"/>
</dbReference>
<dbReference type="GO" id="GO:0051015">
    <property type="term" value="F:actin filament binding"/>
    <property type="evidence" value="ECO:0007669"/>
    <property type="project" value="InterPro"/>
</dbReference>
<keyword evidence="3" id="KW-0812">Transmembrane</keyword>
<dbReference type="SUPFAM" id="SSF81296">
    <property type="entry name" value="E set domains"/>
    <property type="match status" value="2"/>
</dbReference>
<accession>A0AAN7Q091</accession>
<feature type="transmembrane region" description="Helical" evidence="3">
    <location>
        <begin position="1021"/>
        <end position="1047"/>
    </location>
</feature>
<dbReference type="InterPro" id="IPR001298">
    <property type="entry name" value="Filamin/ABP280_rpt"/>
</dbReference>
<proteinExistence type="predicted"/>
<keyword evidence="3" id="KW-0472">Membrane</keyword>
<dbReference type="GO" id="GO:0048235">
    <property type="term" value="P:pollen sperm cell differentiation"/>
    <property type="evidence" value="ECO:0007669"/>
    <property type="project" value="TreeGrafter"/>
</dbReference>
<feature type="domain" description="GEX2 N-terminal Ig-like" evidence="5">
    <location>
        <begin position="139"/>
        <end position="243"/>
    </location>
</feature>
<comment type="caution">
    <text evidence="6">The sequence shown here is derived from an EMBL/GenBank/DDBJ whole genome shotgun (WGS) entry which is preliminary data.</text>
</comment>
<protein>
    <recommendedName>
        <fullName evidence="5">GEX2 N-terminal Ig-like domain-containing protein</fullName>
    </recommendedName>
</protein>
<dbReference type="Gene3D" id="2.60.40.2810">
    <property type="match status" value="1"/>
</dbReference>
<evidence type="ECO:0000256" key="3">
    <source>
        <dbReference type="SAM" id="Phobius"/>
    </source>
</evidence>
<feature type="chain" id="PRO_5042976172" description="GEX2 N-terminal Ig-like domain-containing protein" evidence="4">
    <location>
        <begin position="26"/>
        <end position="1144"/>
    </location>
</feature>
<dbReference type="Gene3D" id="2.60.40.10">
    <property type="entry name" value="Immunoglobulins"/>
    <property type="match status" value="3"/>
</dbReference>
<dbReference type="Proteomes" id="UP001345219">
    <property type="component" value="Chromosome 15"/>
</dbReference>